<keyword evidence="7 11" id="KW-0812">Transmembrane</keyword>
<dbReference type="InterPro" id="IPR003004">
    <property type="entry name" value="GspF/PilC"/>
</dbReference>
<evidence type="ECO:0000256" key="11">
    <source>
        <dbReference type="RuleBase" id="RU003923"/>
    </source>
</evidence>
<evidence type="ECO:0000313" key="14">
    <source>
        <dbReference type="EMBL" id="THF62682.1"/>
    </source>
</evidence>
<evidence type="ECO:0000313" key="15">
    <source>
        <dbReference type="Proteomes" id="UP000307956"/>
    </source>
</evidence>
<dbReference type="AlphaFoldDB" id="A0A4S4AS86"/>
<evidence type="ECO:0000256" key="5">
    <source>
        <dbReference type="ARBA" id="ARBA00022475"/>
    </source>
</evidence>
<feature type="domain" description="Type II secretion system protein GspF" evidence="13">
    <location>
        <begin position="286"/>
        <end position="402"/>
    </location>
</feature>
<dbReference type="OrthoDB" id="9805682at2"/>
<organism evidence="14 15">
    <name type="scientific">Pseudothauera rhizosphaerae</name>
    <dbReference type="NCBI Taxonomy" id="2565932"/>
    <lineage>
        <taxon>Bacteria</taxon>
        <taxon>Pseudomonadati</taxon>
        <taxon>Pseudomonadota</taxon>
        <taxon>Betaproteobacteria</taxon>
        <taxon>Rhodocyclales</taxon>
        <taxon>Zoogloeaceae</taxon>
        <taxon>Pseudothauera</taxon>
    </lineage>
</organism>
<evidence type="ECO:0000256" key="7">
    <source>
        <dbReference type="ARBA" id="ARBA00022692"/>
    </source>
</evidence>
<name>A0A4S4AS86_9RHOO</name>
<dbReference type="Proteomes" id="UP000307956">
    <property type="component" value="Unassembled WGS sequence"/>
</dbReference>
<dbReference type="PRINTS" id="PR00812">
    <property type="entry name" value="BCTERIALGSPF"/>
</dbReference>
<keyword evidence="9 12" id="KW-0472">Membrane</keyword>
<comment type="subcellular location">
    <subcellularLocation>
        <location evidence="2 11">Cell inner membrane</location>
        <topology evidence="2 11">Multi-pass membrane protein</topology>
    </subcellularLocation>
</comment>
<feature type="transmembrane region" description="Helical" evidence="12">
    <location>
        <begin position="226"/>
        <end position="252"/>
    </location>
</feature>
<evidence type="ECO:0000256" key="8">
    <source>
        <dbReference type="ARBA" id="ARBA00022989"/>
    </source>
</evidence>
<accession>A0A4S4AS86</accession>
<evidence type="ECO:0000256" key="10">
    <source>
        <dbReference type="ARBA" id="ARBA00030750"/>
    </source>
</evidence>
<reference evidence="14 15" key="1">
    <citation type="submission" date="2019-04" db="EMBL/GenBank/DDBJ databases">
        <title>Azoarcus rhizosphaerae sp. nov. isolated from rhizosphere of Ficus religiosa.</title>
        <authorList>
            <person name="Lin S.-Y."/>
            <person name="Hameed A."/>
            <person name="Hsu Y.-H."/>
            <person name="Young C.-C."/>
        </authorList>
    </citation>
    <scope>NUCLEOTIDE SEQUENCE [LARGE SCALE GENOMIC DNA]</scope>
    <source>
        <strain evidence="14 15">CC-YHH848</strain>
    </source>
</reference>
<gene>
    <name evidence="14" type="ORF">E6O51_06910</name>
</gene>
<feature type="transmembrane region" description="Helical" evidence="12">
    <location>
        <begin position="377"/>
        <end position="401"/>
    </location>
</feature>
<feature type="domain" description="Type II secretion system protein GspF" evidence="13">
    <location>
        <begin position="81"/>
        <end position="203"/>
    </location>
</feature>
<dbReference type="InterPro" id="IPR042094">
    <property type="entry name" value="T2SS_GspF_sf"/>
</dbReference>
<evidence type="ECO:0000256" key="3">
    <source>
        <dbReference type="ARBA" id="ARBA00005745"/>
    </source>
</evidence>
<dbReference type="FunFam" id="1.20.81.30:FF:000001">
    <property type="entry name" value="Type II secretion system protein F"/>
    <property type="match status" value="1"/>
</dbReference>
<evidence type="ECO:0000256" key="1">
    <source>
        <dbReference type="ARBA" id="ARBA00002684"/>
    </source>
</evidence>
<protein>
    <recommendedName>
        <fullName evidence="10">General secretion pathway protein F</fullName>
    </recommendedName>
</protein>
<dbReference type="PROSITE" id="PS00874">
    <property type="entry name" value="T2SP_F"/>
    <property type="match status" value="1"/>
</dbReference>
<evidence type="ECO:0000256" key="2">
    <source>
        <dbReference type="ARBA" id="ARBA00004429"/>
    </source>
</evidence>
<feature type="transmembrane region" description="Helical" evidence="12">
    <location>
        <begin position="264"/>
        <end position="291"/>
    </location>
</feature>
<keyword evidence="8 12" id="KW-1133">Transmembrane helix</keyword>
<dbReference type="InterPro" id="IPR018076">
    <property type="entry name" value="T2SS_GspF_dom"/>
</dbReference>
<dbReference type="GO" id="GO:0009306">
    <property type="term" value="P:protein secretion"/>
    <property type="evidence" value="ECO:0007669"/>
    <property type="project" value="InterPro"/>
</dbReference>
<dbReference type="RefSeq" id="WP_136384235.1">
    <property type="nucleotide sequence ID" value="NZ_SSOD01000004.1"/>
</dbReference>
<evidence type="ECO:0000256" key="6">
    <source>
        <dbReference type="ARBA" id="ARBA00022519"/>
    </source>
</evidence>
<evidence type="ECO:0000256" key="12">
    <source>
        <dbReference type="SAM" id="Phobius"/>
    </source>
</evidence>
<feature type="transmembrane region" description="Helical" evidence="12">
    <location>
        <begin position="176"/>
        <end position="206"/>
    </location>
</feature>
<dbReference type="PANTHER" id="PTHR30012">
    <property type="entry name" value="GENERAL SECRETION PATHWAY PROTEIN"/>
    <property type="match status" value="1"/>
</dbReference>
<dbReference type="InterPro" id="IPR001992">
    <property type="entry name" value="T2SS_GspF/T4SS_PilC_CS"/>
</dbReference>
<comment type="function">
    <text evidence="1">Component of the type II secretion system inner membrane complex required for the energy-dependent secretion of extracellular factors such as proteases and toxins from the periplasm.</text>
</comment>
<dbReference type="EMBL" id="SSOD01000004">
    <property type="protein sequence ID" value="THF62682.1"/>
    <property type="molecule type" value="Genomic_DNA"/>
</dbReference>
<evidence type="ECO:0000256" key="9">
    <source>
        <dbReference type="ARBA" id="ARBA00023136"/>
    </source>
</evidence>
<keyword evidence="4 11" id="KW-0813">Transport</keyword>
<evidence type="ECO:0000256" key="4">
    <source>
        <dbReference type="ARBA" id="ARBA00022448"/>
    </source>
</evidence>
<evidence type="ECO:0000259" key="13">
    <source>
        <dbReference type="Pfam" id="PF00482"/>
    </source>
</evidence>
<dbReference type="Gene3D" id="1.20.81.30">
    <property type="entry name" value="Type II secretion system (T2SS), domain F"/>
    <property type="match status" value="2"/>
</dbReference>
<dbReference type="GO" id="GO:0005886">
    <property type="term" value="C:plasma membrane"/>
    <property type="evidence" value="ECO:0007669"/>
    <property type="project" value="UniProtKB-SubCell"/>
</dbReference>
<dbReference type="Pfam" id="PF00482">
    <property type="entry name" value="T2SSF"/>
    <property type="match status" value="2"/>
</dbReference>
<sequence length="411" mass="44557">MSVYGYIALDGYGIEQRGAIEAHDERAARTLLREQRLRILHLQEGALPEDDGLLGRVAEWLAPVRPRNWMPVRPADLALMFRQLGLMLRAGHTLVHALDACARLTTKLGLRQVLHRLAEELRGGRSLSAAMKAEGKPFTTLMVSLIDSGEVSGELDTVLTRIADDIERRIDVKRQLIAALTYPSIIFLASIGVVTYLVMVVIPRFAAFLEGRGKDIPASARLLLDFSAWFAAWSPLLAAGLGAALTGFALAYATPAGRHAIDRAALFVPVLGATLTAASMAQLSWTLALLIRSGSTVLESLRVATRIVPNSAYAAALEQAADGVLGGRSLSHALKATPVPPLIRHMVEVGESSGELDHVMEEVGVYYRKELDTKVKLMAALIEPLLIVFVGTVVGFVYFVFFQTLMTASAR</sequence>
<keyword evidence="15" id="KW-1185">Reference proteome</keyword>
<keyword evidence="6" id="KW-0997">Cell inner membrane</keyword>
<comment type="caution">
    <text evidence="14">The sequence shown here is derived from an EMBL/GenBank/DDBJ whole genome shotgun (WGS) entry which is preliminary data.</text>
</comment>
<proteinExistence type="inferred from homology"/>
<keyword evidence="5" id="KW-1003">Cell membrane</keyword>
<dbReference type="PANTHER" id="PTHR30012:SF0">
    <property type="entry name" value="TYPE II SECRETION SYSTEM PROTEIN F-RELATED"/>
    <property type="match status" value="1"/>
</dbReference>
<comment type="similarity">
    <text evidence="3 11">Belongs to the GSP F family.</text>
</comment>